<evidence type="ECO:0000256" key="1">
    <source>
        <dbReference type="ARBA" id="ARBA00022692"/>
    </source>
</evidence>
<sequence length="259" mass="28798">MDFGMWAINMTILDNLLLFQIIWAWGRESSGGLVGARSKVKSKKAGKIARERGPVLDVVYNAEETKKDTTEESEAGNRVLSCALLHIVTRVALNIGVRKIFYPIYRNIIALVLLGPMHISLKSESSHVLHKLPMKYIPFLTFSFLVQFFLLALVGIIANQGFCILGLYYASPTFASAMQNSLRAITFIIAYSMGIDQVKIARRDGLAKILRSIASVGGATIITLYRGPPLVHQRLQSNMLQEDMFLFNEKAAVTELDMG</sequence>
<evidence type="ECO:0000256" key="5">
    <source>
        <dbReference type="SAM" id="SignalP"/>
    </source>
</evidence>
<evidence type="ECO:0000256" key="2">
    <source>
        <dbReference type="ARBA" id="ARBA00022989"/>
    </source>
</evidence>
<name>A0ABD3AVC9_9GENT</name>
<evidence type="ECO:0000256" key="3">
    <source>
        <dbReference type="ARBA" id="ARBA00023136"/>
    </source>
</evidence>
<keyword evidence="3 4" id="KW-0472">Membrane</keyword>
<evidence type="ECO:0000256" key="4">
    <source>
        <dbReference type="SAM" id="Phobius"/>
    </source>
</evidence>
<keyword evidence="5" id="KW-0732">Signal</keyword>
<feature type="transmembrane region" description="Helical" evidence="4">
    <location>
        <begin position="139"/>
        <end position="170"/>
    </location>
</feature>
<evidence type="ECO:0000313" key="7">
    <source>
        <dbReference type="Proteomes" id="UP001630127"/>
    </source>
</evidence>
<dbReference type="PANTHER" id="PTHR31218">
    <property type="entry name" value="WAT1-RELATED PROTEIN"/>
    <property type="match status" value="1"/>
</dbReference>
<feature type="transmembrane region" description="Helical" evidence="4">
    <location>
        <begin position="100"/>
        <end position="119"/>
    </location>
</feature>
<dbReference type="Proteomes" id="UP001630127">
    <property type="component" value="Unassembled WGS sequence"/>
</dbReference>
<accession>A0ABD3AVC9</accession>
<protein>
    <recommendedName>
        <fullName evidence="8">WAT1-related protein</fullName>
    </recommendedName>
</protein>
<keyword evidence="2 4" id="KW-1133">Transmembrane helix</keyword>
<organism evidence="6 7">
    <name type="scientific">Cinchona calisaya</name>
    <dbReference type="NCBI Taxonomy" id="153742"/>
    <lineage>
        <taxon>Eukaryota</taxon>
        <taxon>Viridiplantae</taxon>
        <taxon>Streptophyta</taxon>
        <taxon>Embryophyta</taxon>
        <taxon>Tracheophyta</taxon>
        <taxon>Spermatophyta</taxon>
        <taxon>Magnoliopsida</taxon>
        <taxon>eudicotyledons</taxon>
        <taxon>Gunneridae</taxon>
        <taxon>Pentapetalae</taxon>
        <taxon>asterids</taxon>
        <taxon>lamiids</taxon>
        <taxon>Gentianales</taxon>
        <taxon>Rubiaceae</taxon>
        <taxon>Cinchonoideae</taxon>
        <taxon>Cinchoneae</taxon>
        <taxon>Cinchona</taxon>
    </lineage>
</organism>
<evidence type="ECO:0000313" key="6">
    <source>
        <dbReference type="EMBL" id="KAL3535166.1"/>
    </source>
</evidence>
<keyword evidence="7" id="KW-1185">Reference proteome</keyword>
<dbReference type="InterPro" id="IPR030184">
    <property type="entry name" value="WAT1-related"/>
</dbReference>
<dbReference type="EMBL" id="JBJUIK010000002">
    <property type="protein sequence ID" value="KAL3535166.1"/>
    <property type="molecule type" value="Genomic_DNA"/>
</dbReference>
<feature type="signal peptide" evidence="5">
    <location>
        <begin position="1"/>
        <end position="24"/>
    </location>
</feature>
<keyword evidence="1 4" id="KW-0812">Transmembrane</keyword>
<dbReference type="AlphaFoldDB" id="A0ABD3AVC9"/>
<comment type="caution">
    <text evidence="6">The sequence shown here is derived from an EMBL/GenBank/DDBJ whole genome shotgun (WGS) entry which is preliminary data.</text>
</comment>
<gene>
    <name evidence="6" type="ORF">ACH5RR_003627</name>
</gene>
<reference evidence="6 7" key="1">
    <citation type="submission" date="2024-11" db="EMBL/GenBank/DDBJ databases">
        <title>A near-complete genome assembly of Cinchona calisaya.</title>
        <authorList>
            <person name="Lian D.C."/>
            <person name="Zhao X.W."/>
            <person name="Wei L."/>
        </authorList>
    </citation>
    <scope>NUCLEOTIDE SEQUENCE [LARGE SCALE GENOMIC DNA]</scope>
    <source>
        <tissue evidence="6">Nenye</tissue>
    </source>
</reference>
<evidence type="ECO:0008006" key="8">
    <source>
        <dbReference type="Google" id="ProtNLM"/>
    </source>
</evidence>
<proteinExistence type="predicted"/>
<feature type="chain" id="PRO_5044812135" description="WAT1-related protein" evidence="5">
    <location>
        <begin position="25"/>
        <end position="259"/>
    </location>
</feature>